<dbReference type="EMBL" id="MK500339">
    <property type="protein sequence ID" value="QBK86982.1"/>
    <property type="molecule type" value="Genomic_DNA"/>
</dbReference>
<gene>
    <name evidence="1" type="ORF">LCMAC103_03260</name>
</gene>
<protein>
    <submittedName>
        <fullName evidence="1">Uncharacterized protein</fullName>
    </submittedName>
</protein>
<reference evidence="1" key="1">
    <citation type="journal article" date="2019" name="MBio">
        <title>Virus Genomes from Deep Sea Sediments Expand the Ocean Megavirome and Support Independent Origins of Viral Gigantism.</title>
        <authorList>
            <person name="Backstrom D."/>
            <person name="Yutin N."/>
            <person name="Jorgensen S.L."/>
            <person name="Dharamshi J."/>
            <person name="Homa F."/>
            <person name="Zaremba-Niedwiedzka K."/>
            <person name="Spang A."/>
            <person name="Wolf Y.I."/>
            <person name="Koonin E.V."/>
            <person name="Ettema T.J."/>
        </authorList>
    </citation>
    <scope>NUCLEOTIDE SEQUENCE</scope>
</reference>
<evidence type="ECO:0000313" key="1">
    <source>
        <dbReference type="EMBL" id="QBK86982.1"/>
    </source>
</evidence>
<accession>A0A481YUY5</accession>
<organism evidence="1">
    <name type="scientific">Marseillevirus LCMAC103</name>
    <dbReference type="NCBI Taxonomy" id="2506604"/>
    <lineage>
        <taxon>Viruses</taxon>
        <taxon>Varidnaviria</taxon>
        <taxon>Bamfordvirae</taxon>
        <taxon>Nucleocytoviricota</taxon>
        <taxon>Megaviricetes</taxon>
        <taxon>Pimascovirales</taxon>
        <taxon>Pimascovirales incertae sedis</taxon>
        <taxon>Marseilleviridae</taxon>
    </lineage>
</organism>
<proteinExistence type="predicted"/>
<sequence>MFLEVRVTLVDPNKKYLDLRSLSGSFPGGGGFGEWKVVGDHIECSASWVACLAGFYTDLCSEHGLFYRSGSGDVVPFRAVGGVVSDPVTATFYVMLLLKDVPGADAFLKARLNGESGEPFAALFPRADPGTAAILAELEPLWTEMAALPISSMADATAAMFPDADPLVKAIVAEMAHAWDKGETTPTRAELNARLGIELPPPPPVPLASTLAPVFAQLAQEFEKPSPQGPRGPLGPIFARLAQELEKPLPFAALETGNEDPLAPILAAVRAARAAFET</sequence>
<name>A0A481YUY5_9VIRU</name>